<feature type="compositionally biased region" description="Basic residues" evidence="1">
    <location>
        <begin position="218"/>
        <end position="241"/>
    </location>
</feature>
<dbReference type="EMBL" id="JAENGY010000834">
    <property type="protein sequence ID" value="KAG6955970.1"/>
    <property type="molecule type" value="Genomic_DNA"/>
</dbReference>
<gene>
    <name evidence="2" type="ORF">JG688_00011649</name>
</gene>
<name>A0A8J5J429_9STRA</name>
<feature type="region of interest" description="Disordered" evidence="1">
    <location>
        <begin position="157"/>
        <end position="241"/>
    </location>
</feature>
<evidence type="ECO:0000313" key="3">
    <source>
        <dbReference type="Proteomes" id="UP000709295"/>
    </source>
</evidence>
<keyword evidence="3" id="KW-1185">Reference proteome</keyword>
<comment type="caution">
    <text evidence="2">The sequence shown here is derived from an EMBL/GenBank/DDBJ whole genome shotgun (WGS) entry which is preliminary data.</text>
</comment>
<reference evidence="2" key="1">
    <citation type="submission" date="2021-01" db="EMBL/GenBank/DDBJ databases">
        <title>Phytophthora aleatoria, a newly-described species from Pinus radiata is distinct from Phytophthora cactorum isolates based on comparative genomics.</title>
        <authorList>
            <person name="Mcdougal R."/>
            <person name="Panda P."/>
            <person name="Williams N."/>
            <person name="Studholme D.J."/>
        </authorList>
    </citation>
    <scope>NUCLEOTIDE SEQUENCE</scope>
    <source>
        <strain evidence="2">NZFS 4037</strain>
    </source>
</reference>
<organism evidence="2 3">
    <name type="scientific">Phytophthora aleatoria</name>
    <dbReference type="NCBI Taxonomy" id="2496075"/>
    <lineage>
        <taxon>Eukaryota</taxon>
        <taxon>Sar</taxon>
        <taxon>Stramenopiles</taxon>
        <taxon>Oomycota</taxon>
        <taxon>Peronosporomycetes</taxon>
        <taxon>Peronosporales</taxon>
        <taxon>Peronosporaceae</taxon>
        <taxon>Phytophthora</taxon>
    </lineage>
</organism>
<proteinExistence type="predicted"/>
<protein>
    <submittedName>
        <fullName evidence="2">Uncharacterized protein</fullName>
    </submittedName>
</protein>
<accession>A0A8J5J429</accession>
<dbReference type="AlphaFoldDB" id="A0A8J5J429"/>
<feature type="compositionally biased region" description="Polar residues" evidence="1">
    <location>
        <begin position="185"/>
        <end position="212"/>
    </location>
</feature>
<sequence length="241" mass="26309">MIPRSYEGDGDGKWLLFAREEDTDALVFTAVVTQETNVVAQLQVDADALKDHSEELGLEMESHAFKTLLLVRCFLAVSEDKCIQMTVSLITESTGAAFVCGRGDRDGERHGEGDFPLAYVQIQPLDLSKGSFQLPIVAKDAPQSLVELLDSIHAKPPQPMLSEQQKSEKQKKNIVPAASAGVMDQDTSTINSQETKNIDTASQSSDNGTTAAVNPMLLKRRHMPTGTMRRRGPKGAKLVKK</sequence>
<evidence type="ECO:0000256" key="1">
    <source>
        <dbReference type="SAM" id="MobiDB-lite"/>
    </source>
</evidence>
<dbReference type="Proteomes" id="UP000709295">
    <property type="component" value="Unassembled WGS sequence"/>
</dbReference>
<evidence type="ECO:0000313" key="2">
    <source>
        <dbReference type="EMBL" id="KAG6955970.1"/>
    </source>
</evidence>